<dbReference type="Pfam" id="PF13412">
    <property type="entry name" value="HTH_24"/>
    <property type="match status" value="1"/>
</dbReference>
<dbReference type="InterPro" id="IPR000600">
    <property type="entry name" value="ROK"/>
</dbReference>
<dbReference type="RefSeq" id="WP_158346692.1">
    <property type="nucleotide sequence ID" value="NZ_JAHQCW010000047.1"/>
</dbReference>
<dbReference type="GO" id="GO:0042732">
    <property type="term" value="P:D-xylose metabolic process"/>
    <property type="evidence" value="ECO:0007669"/>
    <property type="project" value="UniProtKB-KW"/>
</dbReference>
<dbReference type="SUPFAM" id="SSF53067">
    <property type="entry name" value="Actin-like ATPase domain"/>
    <property type="match status" value="1"/>
</dbReference>
<evidence type="ECO:0000256" key="3">
    <source>
        <dbReference type="ARBA" id="ARBA00022629"/>
    </source>
</evidence>
<keyword evidence="5" id="KW-1185">Reference proteome</keyword>
<dbReference type="PANTHER" id="PTHR18964:SF149">
    <property type="entry name" value="BIFUNCTIONAL UDP-N-ACETYLGLUCOSAMINE 2-EPIMERASE_N-ACETYLMANNOSAMINE KINASE"/>
    <property type="match status" value="1"/>
</dbReference>
<keyword evidence="3" id="KW-0859">Xylose metabolism</keyword>
<evidence type="ECO:0000256" key="2">
    <source>
        <dbReference type="ARBA" id="ARBA00006479"/>
    </source>
</evidence>
<comment type="function">
    <text evidence="1">Transcriptional repressor of xylose-utilizing enzymes.</text>
</comment>
<gene>
    <name evidence="4" type="ORF">KTH89_20980</name>
</gene>
<dbReference type="InterPro" id="IPR036388">
    <property type="entry name" value="WH-like_DNA-bd_sf"/>
</dbReference>
<dbReference type="InterPro" id="IPR036390">
    <property type="entry name" value="WH_DNA-bd_sf"/>
</dbReference>
<reference evidence="4" key="1">
    <citation type="submission" date="2021-06" db="EMBL/GenBank/DDBJ databases">
        <title>Description of novel taxa of the family Lachnospiraceae.</title>
        <authorList>
            <person name="Chaplin A.V."/>
            <person name="Sokolova S.R."/>
            <person name="Pikina A.P."/>
            <person name="Korzhanova M."/>
            <person name="Belova V."/>
            <person name="Korostin D."/>
            <person name="Efimov B.A."/>
        </authorList>
    </citation>
    <scope>NUCLEOTIDE SEQUENCE</scope>
    <source>
        <strain evidence="4">ASD5720</strain>
    </source>
</reference>
<dbReference type="SUPFAM" id="SSF46785">
    <property type="entry name" value="Winged helix' DNA-binding domain"/>
    <property type="match status" value="1"/>
</dbReference>
<dbReference type="AlphaFoldDB" id="A0A949K4W0"/>
<sequence>MKGPGASIEIKKQNRNHILKYILRSKTTSRQDIAAALGLSMPTILQNVKELQELGVVEESGRFESTGGRKANVITSISNAALSIGVEITKNHVRIVLIDLSENILFHKRFVLPYRNTNEYYSQLALMIQAFIGEHPIDTRKIAGVGISIPGIMTEDATVIADSHVLNIRNVSCKAISSLLPWKAYFVNDANAAALAELRNLPQNSTMVYLSLSNSVGGAIFINGDIYRGINQRSGEFGHMRIVHNGRPCYCGQLGCADAYCSALVLAPKEEKLEAFFDRLREGEEEKKAVWNEYMDHLAELIINIRMSFDCDIILGGYVGCYMEPWLQELQSKVAALDPFEQPGDVFLSASRFKQESSALGAAMIPMEEYMDRL</sequence>
<comment type="caution">
    <text evidence="4">The sequence shown here is derived from an EMBL/GenBank/DDBJ whole genome shotgun (WGS) entry which is preliminary data.</text>
</comment>
<evidence type="ECO:0000256" key="1">
    <source>
        <dbReference type="ARBA" id="ARBA00002486"/>
    </source>
</evidence>
<dbReference type="PANTHER" id="PTHR18964">
    <property type="entry name" value="ROK (REPRESSOR, ORF, KINASE) FAMILY"/>
    <property type="match status" value="1"/>
</dbReference>
<dbReference type="Pfam" id="PF00480">
    <property type="entry name" value="ROK"/>
    <property type="match status" value="1"/>
</dbReference>
<name>A0A949K4W0_9FIRM</name>
<evidence type="ECO:0000313" key="4">
    <source>
        <dbReference type="EMBL" id="MBU9739015.1"/>
    </source>
</evidence>
<dbReference type="Gene3D" id="3.30.420.40">
    <property type="match status" value="2"/>
</dbReference>
<protein>
    <submittedName>
        <fullName evidence="4">ROK family transcriptional regulator</fullName>
    </submittedName>
</protein>
<keyword evidence="3" id="KW-0119">Carbohydrate metabolism</keyword>
<accession>A0A949K4W0</accession>
<dbReference type="Proteomes" id="UP000712157">
    <property type="component" value="Unassembled WGS sequence"/>
</dbReference>
<comment type="similarity">
    <text evidence="2">Belongs to the ROK (NagC/XylR) family.</text>
</comment>
<dbReference type="InterPro" id="IPR043129">
    <property type="entry name" value="ATPase_NBD"/>
</dbReference>
<proteinExistence type="inferred from homology"/>
<evidence type="ECO:0000313" key="5">
    <source>
        <dbReference type="Proteomes" id="UP000712157"/>
    </source>
</evidence>
<dbReference type="Gene3D" id="1.10.10.10">
    <property type="entry name" value="Winged helix-like DNA-binding domain superfamily/Winged helix DNA-binding domain"/>
    <property type="match status" value="1"/>
</dbReference>
<dbReference type="EMBL" id="JAHQCW010000047">
    <property type="protein sequence ID" value="MBU9739015.1"/>
    <property type="molecule type" value="Genomic_DNA"/>
</dbReference>
<organism evidence="4 5">
    <name type="scientific">Diplocloster agilis</name>
    <dbReference type="NCBI Taxonomy" id="2850323"/>
    <lineage>
        <taxon>Bacteria</taxon>
        <taxon>Bacillati</taxon>
        <taxon>Bacillota</taxon>
        <taxon>Clostridia</taxon>
        <taxon>Lachnospirales</taxon>
        <taxon>Lachnospiraceae</taxon>
        <taxon>Diplocloster</taxon>
    </lineage>
</organism>